<keyword evidence="3" id="KW-1185">Reference proteome</keyword>
<evidence type="ECO:0000313" key="2">
    <source>
        <dbReference type="EMBL" id="CAA7409175.1"/>
    </source>
</evidence>
<organism evidence="2 3">
    <name type="scientific">Spirodela intermedia</name>
    <name type="common">Intermediate duckweed</name>
    <dbReference type="NCBI Taxonomy" id="51605"/>
    <lineage>
        <taxon>Eukaryota</taxon>
        <taxon>Viridiplantae</taxon>
        <taxon>Streptophyta</taxon>
        <taxon>Embryophyta</taxon>
        <taxon>Tracheophyta</taxon>
        <taxon>Spermatophyta</taxon>
        <taxon>Magnoliopsida</taxon>
        <taxon>Liliopsida</taxon>
        <taxon>Araceae</taxon>
        <taxon>Lemnoideae</taxon>
        <taxon>Spirodela</taxon>
    </lineage>
</organism>
<name>A0A7I8LIT6_SPIIN</name>
<dbReference type="Proteomes" id="UP000663760">
    <property type="component" value="Chromosome 15"/>
</dbReference>
<accession>A0A7I8LIT6</accession>
<reference evidence="2" key="1">
    <citation type="submission" date="2020-02" db="EMBL/GenBank/DDBJ databases">
        <authorList>
            <person name="Scholz U."/>
            <person name="Mascher M."/>
            <person name="Fiebig A."/>
        </authorList>
    </citation>
    <scope>NUCLEOTIDE SEQUENCE</scope>
</reference>
<dbReference type="EMBL" id="LR746278">
    <property type="protein sequence ID" value="CAA7409175.1"/>
    <property type="molecule type" value="Genomic_DNA"/>
</dbReference>
<dbReference type="Pfam" id="PF03732">
    <property type="entry name" value="Retrotrans_gag"/>
    <property type="match status" value="1"/>
</dbReference>
<dbReference type="OrthoDB" id="770980at2759"/>
<evidence type="ECO:0000259" key="1">
    <source>
        <dbReference type="Pfam" id="PF03732"/>
    </source>
</evidence>
<gene>
    <name evidence="2" type="ORF">SI8410_15019853</name>
</gene>
<proteinExistence type="predicted"/>
<feature type="domain" description="Retrotransposon gag" evidence="1">
    <location>
        <begin position="3"/>
        <end position="88"/>
    </location>
</feature>
<protein>
    <recommendedName>
        <fullName evidence="1">Retrotransposon gag domain-containing protein</fullName>
    </recommendedName>
</protein>
<dbReference type="InterPro" id="IPR005162">
    <property type="entry name" value="Retrotrans_gag_dom"/>
</dbReference>
<dbReference type="AlphaFoldDB" id="A0A7I8LIT6"/>
<evidence type="ECO:0000313" key="3">
    <source>
        <dbReference type="Proteomes" id="UP000663760"/>
    </source>
</evidence>
<sequence length="130" mass="15404">MLSMEGEALEWYFWMEDRFPFQDWHDIKSQLGKRFKTSEMESSLQQLMSLQQATSVREFRAEFERISAFLPHINTKVLEDAYVRGLKPDIRLELAMHKPLGLRETMDLSIQAELHLQEIRNSRMNSLGNK</sequence>